<keyword evidence="10" id="KW-0443">Lipid metabolism</keyword>
<keyword evidence="9 19" id="KW-1133">Transmembrane helix</keyword>
<feature type="transmembrane region" description="Helical" evidence="19">
    <location>
        <begin position="205"/>
        <end position="223"/>
    </location>
</feature>
<evidence type="ECO:0000313" key="21">
    <source>
        <dbReference type="Proteomes" id="UP000242188"/>
    </source>
</evidence>
<evidence type="ECO:0000256" key="18">
    <source>
        <dbReference type="ARBA" id="ARBA00039721"/>
    </source>
</evidence>
<reference evidence="20 21" key="1">
    <citation type="journal article" date="2017" name="Nat. Ecol. Evol.">
        <title>Scallop genome provides insights into evolution of bilaterian karyotype and development.</title>
        <authorList>
            <person name="Wang S."/>
            <person name="Zhang J."/>
            <person name="Jiao W."/>
            <person name="Li J."/>
            <person name="Xun X."/>
            <person name="Sun Y."/>
            <person name="Guo X."/>
            <person name="Huan P."/>
            <person name="Dong B."/>
            <person name="Zhang L."/>
            <person name="Hu X."/>
            <person name="Sun X."/>
            <person name="Wang J."/>
            <person name="Zhao C."/>
            <person name="Wang Y."/>
            <person name="Wang D."/>
            <person name="Huang X."/>
            <person name="Wang R."/>
            <person name="Lv J."/>
            <person name="Li Y."/>
            <person name="Zhang Z."/>
            <person name="Liu B."/>
            <person name="Lu W."/>
            <person name="Hui Y."/>
            <person name="Liang J."/>
            <person name="Zhou Z."/>
            <person name="Hou R."/>
            <person name="Li X."/>
            <person name="Liu Y."/>
            <person name="Li H."/>
            <person name="Ning X."/>
            <person name="Lin Y."/>
            <person name="Zhao L."/>
            <person name="Xing Q."/>
            <person name="Dou J."/>
            <person name="Li Y."/>
            <person name="Mao J."/>
            <person name="Guo H."/>
            <person name="Dou H."/>
            <person name="Li T."/>
            <person name="Mu C."/>
            <person name="Jiang W."/>
            <person name="Fu Q."/>
            <person name="Fu X."/>
            <person name="Miao Y."/>
            <person name="Liu J."/>
            <person name="Yu Q."/>
            <person name="Li R."/>
            <person name="Liao H."/>
            <person name="Li X."/>
            <person name="Kong Y."/>
            <person name="Jiang Z."/>
            <person name="Chourrout D."/>
            <person name="Li R."/>
            <person name="Bao Z."/>
        </authorList>
    </citation>
    <scope>NUCLEOTIDE SEQUENCE [LARGE SCALE GENOMIC DNA]</scope>
    <source>
        <strain evidence="20 21">PY_sf001</strain>
    </source>
</reference>
<evidence type="ECO:0000256" key="8">
    <source>
        <dbReference type="ARBA" id="ARBA00022824"/>
    </source>
</evidence>
<dbReference type="EMBL" id="NEDP02005424">
    <property type="protein sequence ID" value="OWF41082.1"/>
    <property type="molecule type" value="Genomic_DNA"/>
</dbReference>
<evidence type="ECO:0000313" key="20">
    <source>
        <dbReference type="EMBL" id="OWF41082.1"/>
    </source>
</evidence>
<keyword evidence="12" id="KW-0594">Phospholipid biosynthesis</keyword>
<evidence type="ECO:0000256" key="12">
    <source>
        <dbReference type="ARBA" id="ARBA00023209"/>
    </source>
</evidence>
<feature type="transmembrane region" description="Helical" evidence="19">
    <location>
        <begin position="153"/>
        <end position="170"/>
    </location>
</feature>
<dbReference type="InterPro" id="IPR004299">
    <property type="entry name" value="MBOAT_fam"/>
</dbReference>
<comment type="subcellular location">
    <subcellularLocation>
        <location evidence="2">Endoplasmic reticulum</location>
    </subcellularLocation>
    <subcellularLocation>
        <location evidence="1">Membrane</location>
        <topology evidence="1">Multi-pass membrane protein</topology>
    </subcellularLocation>
</comment>
<dbReference type="OrthoDB" id="5974730at2759"/>
<proteinExistence type="inferred from homology"/>
<evidence type="ECO:0000256" key="3">
    <source>
        <dbReference type="ARBA" id="ARBA00005074"/>
    </source>
</evidence>
<evidence type="ECO:0000256" key="14">
    <source>
        <dbReference type="ARBA" id="ARBA00023315"/>
    </source>
</evidence>
<dbReference type="GO" id="GO:0005783">
    <property type="term" value="C:endoplasmic reticulum"/>
    <property type="evidence" value="ECO:0007669"/>
    <property type="project" value="UniProtKB-SubCell"/>
</dbReference>
<evidence type="ECO:0000256" key="15">
    <source>
        <dbReference type="ARBA" id="ARBA00025707"/>
    </source>
</evidence>
<dbReference type="Pfam" id="PF03062">
    <property type="entry name" value="MBOAT"/>
    <property type="match status" value="1"/>
</dbReference>
<feature type="transmembrane region" description="Helical" evidence="19">
    <location>
        <begin position="43"/>
        <end position="73"/>
    </location>
</feature>
<evidence type="ECO:0000256" key="6">
    <source>
        <dbReference type="ARBA" id="ARBA00022679"/>
    </source>
</evidence>
<evidence type="ECO:0000256" key="19">
    <source>
        <dbReference type="SAM" id="Phobius"/>
    </source>
</evidence>
<evidence type="ECO:0000256" key="7">
    <source>
        <dbReference type="ARBA" id="ARBA00022692"/>
    </source>
</evidence>
<keyword evidence="7 19" id="KW-0812">Transmembrane</keyword>
<evidence type="ECO:0000256" key="1">
    <source>
        <dbReference type="ARBA" id="ARBA00004141"/>
    </source>
</evidence>
<evidence type="ECO:0000256" key="17">
    <source>
        <dbReference type="ARBA" id="ARBA00038923"/>
    </source>
</evidence>
<keyword evidence="14" id="KW-0012">Acyltransferase</keyword>
<evidence type="ECO:0000256" key="11">
    <source>
        <dbReference type="ARBA" id="ARBA00023136"/>
    </source>
</evidence>
<feature type="transmembrane region" description="Helical" evidence="19">
    <location>
        <begin position="235"/>
        <end position="252"/>
    </location>
</feature>
<comment type="caution">
    <text evidence="20">The sequence shown here is derived from an EMBL/GenBank/DDBJ whole genome shotgun (WGS) entry which is preliminary data.</text>
</comment>
<sequence>MTYMNPMEKFHFPDYPQPSPSRYPLAFLYRRQVYGQTATTQHIFFIITGLWIACFNFGFHAIHTVINVLAIYIILQTCSGTRLSLWLAIIFNNVYLVLGYYILDNYEDICWTTPHCVLTLKLTGLAFDLYDAQEKEEKLSADQKATIIKEPPSLLAMLGHAFFFGGFLAGPQFSMKRYLSFTHGTIQEKVSKDPPDSVVPGLKRLGVGVVYIASYHIGGLIFSTDHYKDDTFQDLSYISMFFYITLWGRVILNKYIGSWLIAEGTCILVGVSYNGKDINGNIEWNGVCNVQLKKLEEGCRLRDYIQSFNYNTNQWMAK</sequence>
<dbReference type="PANTHER" id="PTHR13906:SF14">
    <property type="entry name" value="LYSOPHOSPHOLIPID ACYLTRANSFERASE 5"/>
    <property type="match status" value="1"/>
</dbReference>
<dbReference type="AlphaFoldDB" id="A0A210PX97"/>
<evidence type="ECO:0000256" key="13">
    <source>
        <dbReference type="ARBA" id="ARBA00023264"/>
    </source>
</evidence>
<evidence type="ECO:0000256" key="5">
    <source>
        <dbReference type="ARBA" id="ARBA00022516"/>
    </source>
</evidence>
<evidence type="ECO:0000256" key="10">
    <source>
        <dbReference type="ARBA" id="ARBA00023098"/>
    </source>
</evidence>
<gene>
    <name evidence="20" type="ORF">KP79_PYT21031</name>
</gene>
<comment type="pathway">
    <text evidence="15">Phospholipid metabolism.</text>
</comment>
<dbReference type="GO" id="GO:0071617">
    <property type="term" value="F:lysophospholipid acyltransferase activity"/>
    <property type="evidence" value="ECO:0007669"/>
    <property type="project" value="TreeGrafter"/>
</dbReference>
<dbReference type="STRING" id="6573.A0A210PX97"/>
<keyword evidence="8" id="KW-0256">Endoplasmic reticulum</keyword>
<protein>
    <recommendedName>
        <fullName evidence="18">Lysophospholipid acyltransferase 5</fullName>
        <ecNumber evidence="16">2.3.1.23</ecNumber>
        <ecNumber evidence="17">2.3.1.n6</ecNumber>
    </recommendedName>
</protein>
<name>A0A210PX97_MIZYE</name>
<dbReference type="EC" id="2.3.1.n6" evidence="17"/>
<dbReference type="GO" id="GO:0047184">
    <property type="term" value="F:1-acylglycerophosphocholine O-acyltransferase activity"/>
    <property type="evidence" value="ECO:0007669"/>
    <property type="project" value="UniProtKB-EC"/>
</dbReference>
<accession>A0A210PX97</accession>
<keyword evidence="11 19" id="KW-0472">Membrane</keyword>
<feature type="transmembrane region" description="Helical" evidence="19">
    <location>
        <begin position="85"/>
        <end position="103"/>
    </location>
</feature>
<keyword evidence="5" id="KW-0444">Lipid biosynthesis</keyword>
<keyword evidence="6" id="KW-0808">Transferase</keyword>
<evidence type="ECO:0000256" key="16">
    <source>
        <dbReference type="ARBA" id="ARBA00026120"/>
    </source>
</evidence>
<organism evidence="20 21">
    <name type="scientific">Mizuhopecten yessoensis</name>
    <name type="common">Japanese scallop</name>
    <name type="synonym">Patinopecten yessoensis</name>
    <dbReference type="NCBI Taxonomy" id="6573"/>
    <lineage>
        <taxon>Eukaryota</taxon>
        <taxon>Metazoa</taxon>
        <taxon>Spiralia</taxon>
        <taxon>Lophotrochozoa</taxon>
        <taxon>Mollusca</taxon>
        <taxon>Bivalvia</taxon>
        <taxon>Autobranchia</taxon>
        <taxon>Pteriomorphia</taxon>
        <taxon>Pectinida</taxon>
        <taxon>Pectinoidea</taxon>
        <taxon>Pectinidae</taxon>
        <taxon>Mizuhopecten</taxon>
    </lineage>
</organism>
<keyword evidence="21" id="KW-1185">Reference proteome</keyword>
<dbReference type="GO" id="GO:0030258">
    <property type="term" value="P:lipid modification"/>
    <property type="evidence" value="ECO:0007669"/>
    <property type="project" value="TreeGrafter"/>
</dbReference>
<keyword evidence="13" id="KW-1208">Phospholipid metabolism</keyword>
<comment type="similarity">
    <text evidence="4">Belongs to the membrane-bound acyltransferase family.</text>
</comment>
<evidence type="ECO:0000256" key="4">
    <source>
        <dbReference type="ARBA" id="ARBA00010323"/>
    </source>
</evidence>
<comment type="pathway">
    <text evidence="3">Lipid metabolism; phospholipid metabolism.</text>
</comment>
<dbReference type="GO" id="GO:0006656">
    <property type="term" value="P:phosphatidylcholine biosynthetic process"/>
    <property type="evidence" value="ECO:0007669"/>
    <property type="project" value="TreeGrafter"/>
</dbReference>
<dbReference type="GO" id="GO:0016020">
    <property type="term" value="C:membrane"/>
    <property type="evidence" value="ECO:0007669"/>
    <property type="project" value="UniProtKB-SubCell"/>
</dbReference>
<evidence type="ECO:0000256" key="2">
    <source>
        <dbReference type="ARBA" id="ARBA00004240"/>
    </source>
</evidence>
<dbReference type="Proteomes" id="UP000242188">
    <property type="component" value="Unassembled WGS sequence"/>
</dbReference>
<evidence type="ECO:0000256" key="9">
    <source>
        <dbReference type="ARBA" id="ARBA00022989"/>
    </source>
</evidence>
<dbReference type="PANTHER" id="PTHR13906">
    <property type="entry name" value="PORCUPINE"/>
    <property type="match status" value="1"/>
</dbReference>
<dbReference type="InterPro" id="IPR049941">
    <property type="entry name" value="LPLAT_7/PORCN-like"/>
</dbReference>
<dbReference type="EC" id="2.3.1.23" evidence="16"/>